<dbReference type="NCBIfam" id="NF033580">
    <property type="entry name" value="transpos_IS5_3"/>
    <property type="match status" value="1"/>
</dbReference>
<dbReference type="PANTHER" id="PTHR30007:SF0">
    <property type="entry name" value="TRANSPOSASE"/>
    <property type="match status" value="1"/>
</dbReference>
<protein>
    <submittedName>
        <fullName evidence="2">Transposase DDE domain protein</fullName>
    </submittedName>
</protein>
<keyword evidence="3" id="KW-1185">Reference proteome</keyword>
<dbReference type="PANTHER" id="PTHR30007">
    <property type="entry name" value="PHP DOMAIN PROTEIN"/>
    <property type="match status" value="1"/>
</dbReference>
<dbReference type="InterPro" id="IPR002559">
    <property type="entry name" value="Transposase_11"/>
</dbReference>
<proteinExistence type="predicted"/>
<reference evidence="2" key="1">
    <citation type="submission" date="2015-08" db="EMBL/GenBank/DDBJ databases">
        <title>Draft genome sequence of Komagataeibacter europaeus CECT 8546 a cellulose producer strain from vinegar produced by the traditional method.</title>
        <authorList>
            <person name="Poehlein A."/>
            <person name="Valera M.J."/>
            <person name="Haack F.S."/>
            <person name="Mas A."/>
            <person name="Daniel R."/>
            <person name="Streit W.R."/>
            <person name="Mateo E."/>
        </authorList>
    </citation>
    <scope>NUCLEOTIDE SEQUENCE [LARGE SCALE GENOMIC DNA]</scope>
    <source>
        <strain evidence="2">CECT 8546</strain>
    </source>
</reference>
<accession>A0A0M0ED04</accession>
<feature type="domain" description="Transposase IS4-like" evidence="1">
    <location>
        <begin position="18"/>
        <end position="149"/>
    </location>
</feature>
<dbReference type="PATRIC" id="fig|33995.3.peg.3763"/>
<name>A0A0M0ED04_KOMEU</name>
<evidence type="ECO:0000259" key="1">
    <source>
        <dbReference type="Pfam" id="PF01609"/>
    </source>
</evidence>
<evidence type="ECO:0000313" key="2">
    <source>
        <dbReference type="EMBL" id="KON63115.1"/>
    </source>
</evidence>
<gene>
    <name evidence="2" type="ORF">KOEU_34010</name>
</gene>
<organism evidence="2 3">
    <name type="scientific">Komagataeibacter europaeus</name>
    <name type="common">Gluconacetobacter europaeus</name>
    <dbReference type="NCBI Taxonomy" id="33995"/>
    <lineage>
        <taxon>Bacteria</taxon>
        <taxon>Pseudomonadati</taxon>
        <taxon>Pseudomonadota</taxon>
        <taxon>Alphaproteobacteria</taxon>
        <taxon>Acetobacterales</taxon>
        <taxon>Acetobacteraceae</taxon>
        <taxon>Komagataeibacter</taxon>
    </lineage>
</organism>
<dbReference type="STRING" id="33995.KOEU_34010"/>
<comment type="caution">
    <text evidence="2">The sequence shown here is derived from an EMBL/GenBank/DDBJ whole genome shotgun (WGS) entry which is preliminary data.</text>
</comment>
<sequence>MNTVLVMTLREIEGREASPSAGVIDSQSVKTTESGGLSGYDAGKKVKGRKRHIVTDTCGFLIFLLVHAADIQDRDGAIDVLAAIRRRFPWLRHIFADGGYAGKKLRSALASMGKWTVEIIRRPDTAKGFQILPRRWVVERTFAWLATVQAARQRLGKVHCFLNRMDIDRLDPHAHTTDSKALSSLKNFRIGLLGLK</sequence>
<dbReference type="AlphaFoldDB" id="A0A0M0ED04"/>
<dbReference type="GO" id="GO:0004803">
    <property type="term" value="F:transposase activity"/>
    <property type="evidence" value="ECO:0007669"/>
    <property type="project" value="InterPro"/>
</dbReference>
<dbReference type="GO" id="GO:0003677">
    <property type="term" value="F:DNA binding"/>
    <property type="evidence" value="ECO:0007669"/>
    <property type="project" value="InterPro"/>
</dbReference>
<evidence type="ECO:0000313" key="3">
    <source>
        <dbReference type="Proteomes" id="UP000037566"/>
    </source>
</evidence>
<dbReference type="EMBL" id="LHUQ01000043">
    <property type="protein sequence ID" value="KON63115.1"/>
    <property type="molecule type" value="Genomic_DNA"/>
</dbReference>
<dbReference type="GO" id="GO:0006313">
    <property type="term" value="P:DNA transposition"/>
    <property type="evidence" value="ECO:0007669"/>
    <property type="project" value="InterPro"/>
</dbReference>
<dbReference type="Pfam" id="PF01609">
    <property type="entry name" value="DDE_Tnp_1"/>
    <property type="match status" value="1"/>
</dbReference>
<dbReference type="Proteomes" id="UP000037566">
    <property type="component" value="Unassembled WGS sequence"/>
</dbReference>